<accession>A0ABW9QP09</accession>
<gene>
    <name evidence="1" type="ORF">GHK86_00250</name>
</gene>
<feature type="non-terminal residue" evidence="1">
    <location>
        <position position="1"/>
    </location>
</feature>
<reference evidence="1 2" key="1">
    <citation type="submission" date="2019-11" db="EMBL/GenBank/DDBJ databases">
        <title>Acidiferrimicrobium australis gen. nov., sp. nov., an acidophilic and obligately heterotrophic, member of the Actinobacteria that catalyses dissimilatory oxido- reduction of iron isolated from metal-rich acidic water in Chile.</title>
        <authorList>
            <person name="Gonzalez D."/>
            <person name="Huber K."/>
            <person name="Hedrich S."/>
            <person name="Rojas-Villalobos C."/>
            <person name="Quatrini R."/>
            <person name="Dinamarca M.A."/>
            <person name="Schwarz A."/>
            <person name="Canales C."/>
            <person name="Nancucheo I."/>
        </authorList>
    </citation>
    <scope>NUCLEOTIDE SEQUENCE [LARGE SCALE GENOMIC DNA]</scope>
    <source>
        <strain evidence="1 2">USS-CCA1</strain>
    </source>
</reference>
<dbReference type="Proteomes" id="UP000437736">
    <property type="component" value="Unassembled WGS sequence"/>
</dbReference>
<evidence type="ECO:0008006" key="3">
    <source>
        <dbReference type="Google" id="ProtNLM"/>
    </source>
</evidence>
<protein>
    <recommendedName>
        <fullName evidence="3">3-carboxy-cis,cis-muconate cycloisomerase</fullName>
    </recommendedName>
</protein>
<comment type="caution">
    <text evidence="1">The sequence shown here is derived from an EMBL/GenBank/DDBJ whole genome shotgun (WGS) entry which is preliminary data.</text>
</comment>
<evidence type="ECO:0000313" key="2">
    <source>
        <dbReference type="Proteomes" id="UP000437736"/>
    </source>
</evidence>
<name>A0ABW9QP09_9ACTN</name>
<sequence>DDAAATPDFATALAADPRAGLGAGEVAELLDPAGYLGAAGAWVDRALAAHRSEVPLP</sequence>
<proteinExistence type="predicted"/>
<dbReference type="Gene3D" id="1.10.40.30">
    <property type="entry name" value="Fumarase/aspartase (C-terminal domain)"/>
    <property type="match status" value="1"/>
</dbReference>
<keyword evidence="2" id="KW-1185">Reference proteome</keyword>
<evidence type="ECO:0000313" key="1">
    <source>
        <dbReference type="EMBL" id="MST31161.1"/>
    </source>
</evidence>
<dbReference type="EMBL" id="WJHE01000012">
    <property type="protein sequence ID" value="MST31161.1"/>
    <property type="molecule type" value="Genomic_DNA"/>
</dbReference>
<organism evidence="1 2">
    <name type="scientific">Acidiferrimicrobium australe</name>
    <dbReference type="NCBI Taxonomy" id="2664430"/>
    <lineage>
        <taxon>Bacteria</taxon>
        <taxon>Bacillati</taxon>
        <taxon>Actinomycetota</taxon>
        <taxon>Acidimicrobiia</taxon>
        <taxon>Acidimicrobiales</taxon>
        <taxon>Acidimicrobiaceae</taxon>
        <taxon>Acidiferrimicrobium</taxon>
    </lineage>
</organism>